<dbReference type="PANTHER" id="PTHR30576:SF21">
    <property type="entry name" value="UDP-GLUCOSE:UNDECAPRENYL-PHOSPHATE GLUCOSE-1-PHOSPHATE TRANSFERASE"/>
    <property type="match status" value="1"/>
</dbReference>
<evidence type="ECO:0000256" key="7">
    <source>
        <dbReference type="SAM" id="Phobius"/>
    </source>
</evidence>
<dbReference type="Gene3D" id="3.40.50.720">
    <property type="entry name" value="NAD(P)-binding Rossmann-like Domain"/>
    <property type="match status" value="1"/>
</dbReference>
<comment type="subcellular location">
    <subcellularLocation>
        <location evidence="1">Membrane</location>
        <topology evidence="1">Multi-pass membrane protein</topology>
    </subcellularLocation>
</comment>
<evidence type="ECO:0000256" key="6">
    <source>
        <dbReference type="ARBA" id="ARBA00023136"/>
    </source>
</evidence>
<dbReference type="GO" id="GO:0016020">
    <property type="term" value="C:membrane"/>
    <property type="evidence" value="ECO:0007669"/>
    <property type="project" value="UniProtKB-SubCell"/>
</dbReference>
<sequence>MLAGSLLGTKRIFNHHVHVAYFWLALVDAILFVAACYLATYIYFMPEPGALEEYLRSLPPRAAVFAGMTTLAMFAMGLYQPRLRESTNGVLLRVGGAFLMMMLGMAALGYFLPSLNLWRGVLVFAGTISFASCLLTRLAFTNTVELEQFKRRVLVLGSGEVANNIASKMRRNCDRRGFRVHGYVRMPDDDTVVSNGNVITLQEPLSDYVRNHDIEQVVVALDEHRNQMPTEELMRCRMIGVPVVSILDFFEKEASKVLVEAAKPEWFIFADGFQNQNARGISKRAFDIFASFVLLMATWPVMLLTVLAIKLEDGFGAPVIFRQKRVGLDGRIFQVMKFRSMTVDAEGDGKARWATPNDARVTRVGKFIRKTRIDELPQIINVLLGDMAFVGPRPERPEFIRELSALIPHFEKRHCVKPGITGWAQLNYPYGASHNDARHKLEYDLYYVKNQSLFLDFMVLLSTVEVILFGKGAR</sequence>
<dbReference type="InterPro" id="IPR036259">
    <property type="entry name" value="MFS_trans_sf"/>
</dbReference>
<dbReference type="SUPFAM" id="SSF103473">
    <property type="entry name" value="MFS general substrate transporter"/>
    <property type="match status" value="1"/>
</dbReference>
<evidence type="ECO:0000256" key="5">
    <source>
        <dbReference type="ARBA" id="ARBA00022989"/>
    </source>
</evidence>
<dbReference type="InterPro" id="IPR017475">
    <property type="entry name" value="EPS_sugar_tfrase"/>
</dbReference>
<keyword evidence="4 7" id="KW-0812">Transmembrane</keyword>
<evidence type="ECO:0000256" key="2">
    <source>
        <dbReference type="ARBA" id="ARBA00006464"/>
    </source>
</evidence>
<dbReference type="GO" id="GO:0009242">
    <property type="term" value="P:colanic acid biosynthetic process"/>
    <property type="evidence" value="ECO:0007669"/>
    <property type="project" value="TreeGrafter"/>
</dbReference>
<dbReference type="AlphaFoldDB" id="A0A6C0TY30"/>
<evidence type="ECO:0000256" key="3">
    <source>
        <dbReference type="ARBA" id="ARBA00022679"/>
    </source>
</evidence>
<gene>
    <name evidence="9" type="ORF">G3T16_04415</name>
</gene>
<dbReference type="InterPro" id="IPR003362">
    <property type="entry name" value="Bact_transf"/>
</dbReference>
<keyword evidence="10" id="KW-1185">Reference proteome</keyword>
<keyword evidence="6 7" id="KW-0472">Membrane</keyword>
<accession>A0A6C0TY30</accession>
<protein>
    <submittedName>
        <fullName evidence="9">TIGR03013 family PEP-CTERM/XrtA system glycosyltransferase</fullName>
    </submittedName>
</protein>
<dbReference type="NCBIfam" id="TIGR03013">
    <property type="entry name" value="EpsB_2"/>
    <property type="match status" value="1"/>
</dbReference>
<dbReference type="PANTHER" id="PTHR30576">
    <property type="entry name" value="COLANIC BIOSYNTHESIS UDP-GLUCOSE LIPID CARRIER TRANSFERASE"/>
    <property type="match status" value="1"/>
</dbReference>
<organism evidence="9 10">
    <name type="scientific">Kineobactrum salinum</name>
    <dbReference type="NCBI Taxonomy" id="2708301"/>
    <lineage>
        <taxon>Bacteria</taxon>
        <taxon>Pseudomonadati</taxon>
        <taxon>Pseudomonadota</taxon>
        <taxon>Gammaproteobacteria</taxon>
        <taxon>Cellvibrionales</taxon>
        <taxon>Halieaceae</taxon>
        <taxon>Kineobactrum</taxon>
    </lineage>
</organism>
<feature type="transmembrane region" description="Helical" evidence="7">
    <location>
        <begin position="62"/>
        <end position="79"/>
    </location>
</feature>
<dbReference type="GO" id="GO:0089702">
    <property type="term" value="F:undecaprenyl-phosphate glucose phosphotransferase activity"/>
    <property type="evidence" value="ECO:0007669"/>
    <property type="project" value="TreeGrafter"/>
</dbReference>
<comment type="similarity">
    <text evidence="2">Belongs to the bacterial sugar transferase family.</text>
</comment>
<name>A0A6C0TY30_9GAMM</name>
<feature type="transmembrane region" description="Helical" evidence="7">
    <location>
        <begin position="288"/>
        <end position="309"/>
    </location>
</feature>
<dbReference type="NCBIfam" id="TIGR03025">
    <property type="entry name" value="EPS_sugtrans"/>
    <property type="match status" value="1"/>
</dbReference>
<keyword evidence="5 7" id="KW-1133">Transmembrane helix</keyword>
<feature type="domain" description="Bacterial sugar transferase" evidence="8">
    <location>
        <begin position="283"/>
        <end position="468"/>
    </location>
</feature>
<dbReference type="EMBL" id="CP048711">
    <property type="protein sequence ID" value="QIB64742.1"/>
    <property type="molecule type" value="Genomic_DNA"/>
</dbReference>
<reference evidence="9 10" key="1">
    <citation type="submission" date="2020-02" db="EMBL/GenBank/DDBJ databases">
        <title>Genome sequencing for Kineobactrum sp. M2.</title>
        <authorList>
            <person name="Park S.-J."/>
        </authorList>
    </citation>
    <scope>NUCLEOTIDE SEQUENCE [LARGE SCALE GENOMIC DNA]</scope>
    <source>
        <strain evidence="9 10">M2</strain>
    </source>
</reference>
<evidence type="ECO:0000256" key="4">
    <source>
        <dbReference type="ARBA" id="ARBA00022692"/>
    </source>
</evidence>
<dbReference type="InterPro" id="IPR017464">
    <property type="entry name" value="Sugar_tfrase_EpsB_2"/>
</dbReference>
<dbReference type="Pfam" id="PF13727">
    <property type="entry name" value="CoA_binding_3"/>
    <property type="match status" value="1"/>
</dbReference>
<evidence type="ECO:0000259" key="8">
    <source>
        <dbReference type="Pfam" id="PF02397"/>
    </source>
</evidence>
<dbReference type="Pfam" id="PF02397">
    <property type="entry name" value="Bac_transf"/>
    <property type="match status" value="1"/>
</dbReference>
<feature type="transmembrane region" description="Helical" evidence="7">
    <location>
        <begin position="21"/>
        <end position="42"/>
    </location>
</feature>
<dbReference type="Proteomes" id="UP000477680">
    <property type="component" value="Chromosome"/>
</dbReference>
<evidence type="ECO:0000313" key="9">
    <source>
        <dbReference type="EMBL" id="QIB64742.1"/>
    </source>
</evidence>
<dbReference type="KEGG" id="kim:G3T16_04415"/>
<feature type="transmembrane region" description="Helical" evidence="7">
    <location>
        <begin position="117"/>
        <end position="140"/>
    </location>
</feature>
<evidence type="ECO:0000256" key="1">
    <source>
        <dbReference type="ARBA" id="ARBA00004141"/>
    </source>
</evidence>
<keyword evidence="3 9" id="KW-0808">Transferase</keyword>
<proteinExistence type="inferred from homology"/>
<evidence type="ECO:0000313" key="10">
    <source>
        <dbReference type="Proteomes" id="UP000477680"/>
    </source>
</evidence>
<feature type="transmembrane region" description="Helical" evidence="7">
    <location>
        <begin position="91"/>
        <end position="111"/>
    </location>
</feature>